<keyword evidence="9" id="KW-1185">Reference proteome</keyword>
<feature type="transmembrane region" description="Helical" evidence="7">
    <location>
        <begin position="495"/>
        <end position="511"/>
    </location>
</feature>
<evidence type="ECO:0000256" key="3">
    <source>
        <dbReference type="ARBA" id="ARBA00022692"/>
    </source>
</evidence>
<dbReference type="GO" id="GO:0015141">
    <property type="term" value="F:succinate transmembrane transporter activity"/>
    <property type="evidence" value="ECO:0007669"/>
    <property type="project" value="UniProtKB-ARBA"/>
</dbReference>
<dbReference type="AlphaFoldDB" id="A0A9N8DES3"/>
<feature type="transmembrane region" description="Helical" evidence="7">
    <location>
        <begin position="517"/>
        <end position="536"/>
    </location>
</feature>
<dbReference type="Proteomes" id="UP001153069">
    <property type="component" value="Unassembled WGS sequence"/>
</dbReference>
<keyword evidence="5 7" id="KW-0472">Membrane</keyword>
<evidence type="ECO:0000313" key="8">
    <source>
        <dbReference type="EMBL" id="CAB9499175.1"/>
    </source>
</evidence>
<evidence type="ECO:0000313" key="9">
    <source>
        <dbReference type="Proteomes" id="UP001153069"/>
    </source>
</evidence>
<comment type="subcellular location">
    <subcellularLocation>
        <location evidence="1">Membrane</location>
        <topology evidence="1">Multi-pass membrane protein</topology>
    </subcellularLocation>
</comment>
<feature type="transmembrane region" description="Helical" evidence="7">
    <location>
        <begin position="191"/>
        <end position="217"/>
    </location>
</feature>
<accession>A0A9N8DES3</accession>
<feature type="transmembrane region" description="Helical" evidence="7">
    <location>
        <begin position="438"/>
        <end position="459"/>
    </location>
</feature>
<evidence type="ECO:0000256" key="1">
    <source>
        <dbReference type="ARBA" id="ARBA00004141"/>
    </source>
</evidence>
<feature type="transmembrane region" description="Helical" evidence="7">
    <location>
        <begin position="79"/>
        <end position="97"/>
    </location>
</feature>
<feature type="transmembrane region" description="Helical" evidence="7">
    <location>
        <begin position="150"/>
        <end position="171"/>
    </location>
</feature>
<dbReference type="InterPro" id="IPR031312">
    <property type="entry name" value="Na/sul_symport_CS"/>
</dbReference>
<dbReference type="PANTHER" id="PTHR10283:SF82">
    <property type="entry name" value="SOLUTE CARRIER FAMILY 13 MEMBER 2"/>
    <property type="match status" value="1"/>
</dbReference>
<dbReference type="Pfam" id="PF00939">
    <property type="entry name" value="Na_sulph_symp"/>
    <property type="match status" value="1"/>
</dbReference>
<dbReference type="CDD" id="cd01115">
    <property type="entry name" value="SLC13_permease"/>
    <property type="match status" value="1"/>
</dbReference>
<dbReference type="GO" id="GO:0005886">
    <property type="term" value="C:plasma membrane"/>
    <property type="evidence" value="ECO:0007669"/>
    <property type="project" value="TreeGrafter"/>
</dbReference>
<feature type="transmembrane region" description="Helical" evidence="7">
    <location>
        <begin position="471"/>
        <end position="488"/>
    </location>
</feature>
<reference evidence="8" key="1">
    <citation type="submission" date="2020-06" db="EMBL/GenBank/DDBJ databases">
        <authorList>
            <consortium name="Plant Systems Biology data submission"/>
        </authorList>
    </citation>
    <scope>NUCLEOTIDE SEQUENCE</scope>
    <source>
        <strain evidence="8">D6</strain>
    </source>
</reference>
<dbReference type="PANTHER" id="PTHR10283">
    <property type="entry name" value="SOLUTE CARRIER FAMILY 13 MEMBER"/>
    <property type="match status" value="1"/>
</dbReference>
<evidence type="ECO:0000256" key="7">
    <source>
        <dbReference type="SAM" id="Phobius"/>
    </source>
</evidence>
<evidence type="ECO:0000256" key="6">
    <source>
        <dbReference type="SAM" id="MobiDB-lite"/>
    </source>
</evidence>
<feature type="region of interest" description="Disordered" evidence="6">
    <location>
        <begin position="1"/>
        <end position="20"/>
    </location>
</feature>
<name>A0A9N8DES3_9STRA</name>
<sequence length="596" mass="65729">MAEPTFISNEEPKDLEADARDSIEATDTYEYNKDSSEDVEETASAENHEFNRGDGLKADGDLAIEEYEANQHKCFKVKAFFCIVGMIVGVVFCFYELGDDRKVNQTLAIAIWMATLWLTEAIPLVVTAFLPIVLFPLFGIVSSKAITAQYANNTIFLFISGFLMALTLQRWNLHRRFSLKLLTWCGVRPQLLLLGIMGGTFFLSMFVSNTATSLMMVPNALSICRSVEESTPNHRGNQESRRFSTAIFLGIAYAANVGGMASLLGTPPNLVFQKQLALIFPEAPEMTFATWLGFGLPISLIMSFFIWAYLSVMYLRNLDMGSVDRDLFKNQYEALGPWTREQVIVATLFTLEALLWVFRKDLEFENATIKGWSNLFPEPSAIADATVGMGIAILLFIWPGDGKNMAGDAPGYESEDVTPGDRTTLLDWKTANTMPYDIVFLFGGGFALAKAFVESGLSAFLGEELKGFDSLSTPGLVFVVVFIIIWLTELTSNTATSNIMIPIAASLAIALETNPYTLMIPVTFACSCAFALPIATPPNMVVFSTGRVPLREMNKGGLVLNMISSVVLLMGAFTFIPWVLKEDATSFPEWAKTTAL</sequence>
<evidence type="ECO:0000256" key="2">
    <source>
        <dbReference type="ARBA" id="ARBA00022448"/>
    </source>
</evidence>
<dbReference type="InterPro" id="IPR001898">
    <property type="entry name" value="SLC13A/DASS"/>
</dbReference>
<dbReference type="OrthoDB" id="6493944at2759"/>
<organism evidence="8 9">
    <name type="scientific">Seminavis robusta</name>
    <dbReference type="NCBI Taxonomy" id="568900"/>
    <lineage>
        <taxon>Eukaryota</taxon>
        <taxon>Sar</taxon>
        <taxon>Stramenopiles</taxon>
        <taxon>Ochrophyta</taxon>
        <taxon>Bacillariophyta</taxon>
        <taxon>Bacillariophyceae</taxon>
        <taxon>Bacillariophycidae</taxon>
        <taxon>Naviculales</taxon>
        <taxon>Naviculaceae</taxon>
        <taxon>Seminavis</taxon>
    </lineage>
</organism>
<evidence type="ECO:0000256" key="4">
    <source>
        <dbReference type="ARBA" id="ARBA00022989"/>
    </source>
</evidence>
<dbReference type="EMBL" id="CAICTM010000054">
    <property type="protein sequence ID" value="CAB9499175.1"/>
    <property type="molecule type" value="Genomic_DNA"/>
</dbReference>
<gene>
    <name evidence="8" type="ORF">SEMRO_55_G032330.1</name>
</gene>
<comment type="caution">
    <text evidence="8">The sequence shown here is derived from an EMBL/GenBank/DDBJ whole genome shotgun (WGS) entry which is preliminary data.</text>
</comment>
<protein>
    <submittedName>
        <fullName evidence="8">Sodium-dependent dicarboxylate transporter SdcS</fullName>
    </submittedName>
</protein>
<feature type="transmembrane region" description="Helical" evidence="7">
    <location>
        <begin position="109"/>
        <end position="138"/>
    </location>
</feature>
<proteinExistence type="predicted"/>
<keyword evidence="2" id="KW-0813">Transport</keyword>
<keyword evidence="3 7" id="KW-0812">Transmembrane</keyword>
<feature type="transmembrane region" description="Helical" evidence="7">
    <location>
        <begin position="243"/>
        <end position="264"/>
    </location>
</feature>
<feature type="transmembrane region" description="Helical" evidence="7">
    <location>
        <begin position="557"/>
        <end position="580"/>
    </location>
</feature>
<dbReference type="PROSITE" id="PS01271">
    <property type="entry name" value="NA_SULFATE"/>
    <property type="match status" value="1"/>
</dbReference>
<feature type="transmembrane region" description="Helical" evidence="7">
    <location>
        <begin position="288"/>
        <end position="310"/>
    </location>
</feature>
<feature type="region of interest" description="Disordered" evidence="6">
    <location>
        <begin position="26"/>
        <end position="52"/>
    </location>
</feature>
<keyword evidence="4 7" id="KW-1133">Transmembrane helix</keyword>
<feature type="compositionally biased region" description="Basic and acidic residues" evidence="6">
    <location>
        <begin position="10"/>
        <end position="20"/>
    </location>
</feature>
<evidence type="ECO:0000256" key="5">
    <source>
        <dbReference type="ARBA" id="ARBA00023136"/>
    </source>
</evidence>